<keyword evidence="1" id="KW-0472">Membrane</keyword>
<comment type="caution">
    <text evidence="2">The sequence shown here is derived from an EMBL/GenBank/DDBJ whole genome shotgun (WGS) entry which is preliminary data.</text>
</comment>
<accession>A0ABT4BBZ2</accession>
<organism evidence="2 3">
    <name type="scientific">Paractinoplanes pyxinae</name>
    <dbReference type="NCBI Taxonomy" id="2997416"/>
    <lineage>
        <taxon>Bacteria</taxon>
        <taxon>Bacillati</taxon>
        <taxon>Actinomycetota</taxon>
        <taxon>Actinomycetes</taxon>
        <taxon>Micromonosporales</taxon>
        <taxon>Micromonosporaceae</taxon>
        <taxon>Paractinoplanes</taxon>
    </lineage>
</organism>
<keyword evidence="1" id="KW-0812">Transmembrane</keyword>
<feature type="transmembrane region" description="Helical" evidence="1">
    <location>
        <begin position="237"/>
        <end position="259"/>
    </location>
</feature>
<reference evidence="2" key="1">
    <citation type="submission" date="2022-11" db="EMBL/GenBank/DDBJ databases">
        <authorList>
            <person name="Somphong A."/>
            <person name="Phongsopitanun W."/>
        </authorList>
    </citation>
    <scope>NUCLEOTIDE SEQUENCE</scope>
    <source>
        <strain evidence="2">Pm04-4</strain>
    </source>
</reference>
<sequence length="260" mass="29269">MSIEKSVTATARFRTVRLLVDDLREFERALAADEVSWRFGTREHLGTWSWKNVYTRSDSLDELCAAAPKGAVYQFEVQAQSGEQSFTLLLVGDDPRFVTLSYEGPGEQPSETFQNAVVPLSKAEKRGRKWHYIAAVIGPTIAFTVPLILLEEIGNVGWLKEQVGPRGDLAKATVWSLTSFFILALTTLMFWSWARLSSVTLRPIIDTSSIYERVVEQMKSVGRWAYSVPKADYMYKLIMLWSTVVAALCGFGAFVIAFFK</sequence>
<gene>
    <name evidence="2" type="ORF">OWR29_39085</name>
</gene>
<feature type="transmembrane region" description="Helical" evidence="1">
    <location>
        <begin position="130"/>
        <end position="149"/>
    </location>
</feature>
<feature type="transmembrane region" description="Helical" evidence="1">
    <location>
        <begin position="169"/>
        <end position="194"/>
    </location>
</feature>
<evidence type="ECO:0000313" key="3">
    <source>
        <dbReference type="Proteomes" id="UP001151002"/>
    </source>
</evidence>
<protein>
    <submittedName>
        <fullName evidence="2">Uncharacterized protein</fullName>
    </submittedName>
</protein>
<dbReference type="RefSeq" id="WP_267568593.1">
    <property type="nucleotide sequence ID" value="NZ_JAPNTZ010000018.1"/>
</dbReference>
<proteinExistence type="predicted"/>
<dbReference type="EMBL" id="JAPNTZ010000018">
    <property type="protein sequence ID" value="MCY1144036.1"/>
    <property type="molecule type" value="Genomic_DNA"/>
</dbReference>
<keyword evidence="1" id="KW-1133">Transmembrane helix</keyword>
<evidence type="ECO:0000313" key="2">
    <source>
        <dbReference type="EMBL" id="MCY1144036.1"/>
    </source>
</evidence>
<evidence type="ECO:0000256" key="1">
    <source>
        <dbReference type="SAM" id="Phobius"/>
    </source>
</evidence>
<name>A0ABT4BBZ2_9ACTN</name>
<keyword evidence="3" id="KW-1185">Reference proteome</keyword>
<dbReference type="Proteomes" id="UP001151002">
    <property type="component" value="Unassembled WGS sequence"/>
</dbReference>